<feature type="region of interest" description="Disordered" evidence="3">
    <location>
        <begin position="220"/>
        <end position="262"/>
    </location>
</feature>
<reference evidence="4" key="2">
    <citation type="submission" date="2023-06" db="EMBL/GenBank/DDBJ databases">
        <authorList>
            <consortium name="Lawrence Berkeley National Laboratory"/>
            <person name="Haridas S."/>
            <person name="Hensen N."/>
            <person name="Bonometti L."/>
            <person name="Westerberg I."/>
            <person name="Brannstrom I.O."/>
            <person name="Guillou S."/>
            <person name="Cros-Aarteil S."/>
            <person name="Calhoun S."/>
            <person name="Kuo A."/>
            <person name="Mondo S."/>
            <person name="Pangilinan J."/>
            <person name="Riley R."/>
            <person name="Labutti K."/>
            <person name="Andreopoulos B."/>
            <person name="Lipzen A."/>
            <person name="Chen C."/>
            <person name="Yanf M."/>
            <person name="Daum C."/>
            <person name="Ng V."/>
            <person name="Clum A."/>
            <person name="Steindorff A."/>
            <person name="Ohm R."/>
            <person name="Martin F."/>
            <person name="Silar P."/>
            <person name="Natvig D."/>
            <person name="Lalanne C."/>
            <person name="Gautier V."/>
            <person name="Ament-Velasquez S.L."/>
            <person name="Kruys A."/>
            <person name="Hutchinson M.I."/>
            <person name="Powell A.J."/>
            <person name="Barry K."/>
            <person name="Miller A.N."/>
            <person name="Grigoriev I.V."/>
            <person name="Debuchy R."/>
            <person name="Gladieux P."/>
            <person name="Thoren M.H."/>
            <person name="Johannesson H."/>
        </authorList>
    </citation>
    <scope>NUCLEOTIDE SEQUENCE</scope>
    <source>
        <strain evidence="4">CBS 958.72</strain>
    </source>
</reference>
<feature type="compositionally biased region" description="Polar residues" evidence="3">
    <location>
        <begin position="232"/>
        <end position="244"/>
    </location>
</feature>
<feature type="region of interest" description="Disordered" evidence="3">
    <location>
        <begin position="284"/>
        <end position="332"/>
    </location>
</feature>
<feature type="compositionally biased region" description="Acidic residues" evidence="3">
    <location>
        <begin position="250"/>
        <end position="262"/>
    </location>
</feature>
<evidence type="ECO:0000256" key="3">
    <source>
        <dbReference type="SAM" id="MobiDB-lite"/>
    </source>
</evidence>
<dbReference type="SUPFAM" id="SSF143113">
    <property type="entry name" value="NAP-like"/>
    <property type="match status" value="1"/>
</dbReference>
<evidence type="ECO:0000256" key="2">
    <source>
        <dbReference type="RuleBase" id="RU003876"/>
    </source>
</evidence>
<dbReference type="GO" id="GO:0005634">
    <property type="term" value="C:nucleus"/>
    <property type="evidence" value="ECO:0007669"/>
    <property type="project" value="InterPro"/>
</dbReference>
<keyword evidence="5" id="KW-1185">Reference proteome</keyword>
<dbReference type="Proteomes" id="UP001287356">
    <property type="component" value="Unassembled WGS sequence"/>
</dbReference>
<dbReference type="PANTHER" id="PTHR11875">
    <property type="entry name" value="TESTIS-SPECIFIC Y-ENCODED PROTEIN"/>
    <property type="match status" value="1"/>
</dbReference>
<name>A0AAE0JXU4_9PEZI</name>
<organism evidence="4 5">
    <name type="scientific">Lasiosphaeria ovina</name>
    <dbReference type="NCBI Taxonomy" id="92902"/>
    <lineage>
        <taxon>Eukaryota</taxon>
        <taxon>Fungi</taxon>
        <taxon>Dikarya</taxon>
        <taxon>Ascomycota</taxon>
        <taxon>Pezizomycotina</taxon>
        <taxon>Sordariomycetes</taxon>
        <taxon>Sordariomycetidae</taxon>
        <taxon>Sordariales</taxon>
        <taxon>Lasiosphaeriaceae</taxon>
        <taxon>Lasiosphaeria</taxon>
    </lineage>
</organism>
<proteinExistence type="inferred from homology"/>
<evidence type="ECO:0000313" key="4">
    <source>
        <dbReference type="EMBL" id="KAK3365977.1"/>
    </source>
</evidence>
<dbReference type="Gene3D" id="3.30.1120.90">
    <property type="entry name" value="Nucleosome assembly protein"/>
    <property type="match status" value="1"/>
</dbReference>
<feature type="compositionally biased region" description="Acidic residues" evidence="3">
    <location>
        <begin position="290"/>
        <end position="317"/>
    </location>
</feature>
<dbReference type="AlphaFoldDB" id="A0AAE0JXU4"/>
<evidence type="ECO:0000313" key="5">
    <source>
        <dbReference type="Proteomes" id="UP001287356"/>
    </source>
</evidence>
<dbReference type="InterPro" id="IPR002164">
    <property type="entry name" value="NAP_family"/>
</dbReference>
<dbReference type="Pfam" id="PF00956">
    <property type="entry name" value="NAP"/>
    <property type="match status" value="1"/>
</dbReference>
<reference evidence="4" key="1">
    <citation type="journal article" date="2023" name="Mol. Phylogenet. Evol.">
        <title>Genome-scale phylogeny and comparative genomics of the fungal order Sordariales.</title>
        <authorList>
            <person name="Hensen N."/>
            <person name="Bonometti L."/>
            <person name="Westerberg I."/>
            <person name="Brannstrom I.O."/>
            <person name="Guillou S."/>
            <person name="Cros-Aarteil S."/>
            <person name="Calhoun S."/>
            <person name="Haridas S."/>
            <person name="Kuo A."/>
            <person name="Mondo S."/>
            <person name="Pangilinan J."/>
            <person name="Riley R."/>
            <person name="LaButti K."/>
            <person name="Andreopoulos B."/>
            <person name="Lipzen A."/>
            <person name="Chen C."/>
            <person name="Yan M."/>
            <person name="Daum C."/>
            <person name="Ng V."/>
            <person name="Clum A."/>
            <person name="Steindorff A."/>
            <person name="Ohm R.A."/>
            <person name="Martin F."/>
            <person name="Silar P."/>
            <person name="Natvig D.O."/>
            <person name="Lalanne C."/>
            <person name="Gautier V."/>
            <person name="Ament-Velasquez S.L."/>
            <person name="Kruys A."/>
            <person name="Hutchinson M.I."/>
            <person name="Powell A.J."/>
            <person name="Barry K."/>
            <person name="Miller A.N."/>
            <person name="Grigoriev I.V."/>
            <person name="Debuchy R."/>
            <person name="Gladieux P."/>
            <person name="Hiltunen Thoren M."/>
            <person name="Johannesson H."/>
        </authorList>
    </citation>
    <scope>NUCLEOTIDE SEQUENCE</scope>
    <source>
        <strain evidence="4">CBS 958.72</strain>
    </source>
</reference>
<comment type="similarity">
    <text evidence="1 2">Belongs to the nucleosome assembly protein (NAP) family.</text>
</comment>
<dbReference type="GO" id="GO:0006334">
    <property type="term" value="P:nucleosome assembly"/>
    <property type="evidence" value="ECO:0007669"/>
    <property type="project" value="InterPro"/>
</dbReference>
<dbReference type="InterPro" id="IPR037231">
    <property type="entry name" value="NAP-like_sf"/>
</dbReference>
<comment type="caution">
    <text evidence="4">The sequence shown here is derived from an EMBL/GenBank/DDBJ whole genome shotgun (WGS) entry which is preliminary data.</text>
</comment>
<evidence type="ECO:0000256" key="1">
    <source>
        <dbReference type="ARBA" id="ARBA00009947"/>
    </source>
</evidence>
<protein>
    <submittedName>
        <fullName evidence="4">Nucleosome assembly protein</fullName>
    </submittedName>
</protein>
<sequence length="332" mass="36922">MASPAKESLITYSQLSDLEKEFDDVDREIIRYQAELTRPLYEKRQKVVDQIPNFWALVLEQAPPEIDGHIHPSDSQVLLTSLTSLWVSRFEIENGGTGNPRSVAIRFEFAPNAYFEDTVLEKKFWYRRSKGGWGGLVSEPVDIKWKPGKDLTGGLLSMVKAVWDEEQAAAAGSNGAAKKGSGELTPKQKALKNKIENTGVGGQSFFAWFGYRGKAVSAEESRITAEEEQQQRQLRATSSSSADQQTKEAAEDEDDDDEDDLEIFPDGEMLALAISDDLWPGALWFFTQAQEEEEDGQSEDDFESEEEGDDEGDDDAPQDGSPGARPAKKRKA</sequence>
<gene>
    <name evidence="4" type="ORF">B0T24DRAFT_683031</name>
</gene>
<accession>A0AAE0JXU4</accession>
<dbReference type="EMBL" id="JAULSN010000008">
    <property type="protein sequence ID" value="KAK3365977.1"/>
    <property type="molecule type" value="Genomic_DNA"/>
</dbReference>